<dbReference type="InterPro" id="IPR005467">
    <property type="entry name" value="His_kinase_dom"/>
</dbReference>
<keyword evidence="6" id="KW-0808">Transferase</keyword>
<name>A0ABQ1GSL3_9BACL</name>
<evidence type="ECO:0000256" key="2">
    <source>
        <dbReference type="ARBA" id="ARBA00004651"/>
    </source>
</evidence>
<dbReference type="Pfam" id="PF00512">
    <property type="entry name" value="HisKA"/>
    <property type="match status" value="1"/>
</dbReference>
<dbReference type="Gene3D" id="1.10.287.130">
    <property type="match status" value="1"/>
</dbReference>
<comment type="catalytic activity">
    <reaction evidence="1">
        <text>ATP + protein L-histidine = ADP + protein N-phospho-L-histidine.</text>
        <dbReference type="EC" id="2.7.13.3"/>
    </reaction>
</comment>
<dbReference type="PRINTS" id="PR00344">
    <property type="entry name" value="BCTRLSENSOR"/>
</dbReference>
<dbReference type="InterPro" id="IPR036097">
    <property type="entry name" value="HisK_dim/P_sf"/>
</dbReference>
<evidence type="ECO:0000256" key="7">
    <source>
        <dbReference type="ARBA" id="ARBA00022741"/>
    </source>
</evidence>
<evidence type="ECO:0000256" key="6">
    <source>
        <dbReference type="ARBA" id="ARBA00022679"/>
    </source>
</evidence>
<keyword evidence="16" id="KW-1185">Reference proteome</keyword>
<dbReference type="CDD" id="cd06225">
    <property type="entry name" value="HAMP"/>
    <property type="match status" value="1"/>
</dbReference>
<dbReference type="EMBL" id="BMHF01000018">
    <property type="protein sequence ID" value="GGA48834.1"/>
    <property type="molecule type" value="Genomic_DNA"/>
</dbReference>
<dbReference type="RefSeq" id="WP_094095903.1">
    <property type="nucleotide sequence ID" value="NZ_BMHF01000018.1"/>
</dbReference>
<keyword evidence="8 15" id="KW-0418">Kinase</keyword>
<evidence type="ECO:0000313" key="16">
    <source>
        <dbReference type="Proteomes" id="UP000609323"/>
    </source>
</evidence>
<protein>
    <recommendedName>
        <fullName evidence="3">histidine kinase</fullName>
        <ecNumber evidence="3">2.7.13.3</ecNumber>
    </recommendedName>
</protein>
<keyword evidence="7" id="KW-0547">Nucleotide-binding</keyword>
<dbReference type="PANTHER" id="PTHR45453:SF1">
    <property type="entry name" value="PHOSPHATE REGULON SENSOR PROTEIN PHOR"/>
    <property type="match status" value="1"/>
</dbReference>
<dbReference type="CDD" id="cd00082">
    <property type="entry name" value="HisKA"/>
    <property type="match status" value="1"/>
</dbReference>
<dbReference type="InterPro" id="IPR003661">
    <property type="entry name" value="HisK_dim/P_dom"/>
</dbReference>
<dbReference type="SUPFAM" id="SSF47384">
    <property type="entry name" value="Homodimeric domain of signal transducing histidine kinase"/>
    <property type="match status" value="1"/>
</dbReference>
<evidence type="ECO:0000256" key="9">
    <source>
        <dbReference type="ARBA" id="ARBA00022840"/>
    </source>
</evidence>
<keyword evidence="10" id="KW-0902">Two-component regulatory system</keyword>
<dbReference type="SMART" id="SM00387">
    <property type="entry name" value="HATPase_c"/>
    <property type="match status" value="1"/>
</dbReference>
<keyword evidence="5" id="KW-0597">Phosphoprotein</keyword>
<dbReference type="InterPro" id="IPR003594">
    <property type="entry name" value="HATPase_dom"/>
</dbReference>
<feature type="transmembrane region" description="Helical" evidence="12">
    <location>
        <begin position="38"/>
        <end position="62"/>
    </location>
</feature>
<comment type="subcellular location">
    <subcellularLocation>
        <location evidence="2">Cell membrane</location>
        <topology evidence="2">Multi-pass membrane protein</topology>
    </subcellularLocation>
</comment>
<dbReference type="Gene3D" id="3.30.565.10">
    <property type="entry name" value="Histidine kinase-like ATPase, C-terminal domain"/>
    <property type="match status" value="1"/>
</dbReference>
<feature type="transmembrane region" description="Helical" evidence="12">
    <location>
        <begin position="6"/>
        <end position="26"/>
    </location>
</feature>
<dbReference type="CDD" id="cd00075">
    <property type="entry name" value="HATPase"/>
    <property type="match status" value="1"/>
</dbReference>
<keyword evidence="12" id="KW-1133">Transmembrane helix</keyword>
<dbReference type="Pfam" id="PF00672">
    <property type="entry name" value="HAMP"/>
    <property type="match status" value="1"/>
</dbReference>
<evidence type="ECO:0000313" key="15">
    <source>
        <dbReference type="EMBL" id="GGA48834.1"/>
    </source>
</evidence>
<organism evidence="15 16">
    <name type="scientific">Paenibacillus physcomitrellae</name>
    <dbReference type="NCBI Taxonomy" id="1619311"/>
    <lineage>
        <taxon>Bacteria</taxon>
        <taxon>Bacillati</taxon>
        <taxon>Bacillota</taxon>
        <taxon>Bacilli</taxon>
        <taxon>Bacillales</taxon>
        <taxon>Paenibacillaceae</taxon>
        <taxon>Paenibacillus</taxon>
    </lineage>
</organism>
<dbReference type="Proteomes" id="UP000609323">
    <property type="component" value="Unassembled WGS sequence"/>
</dbReference>
<dbReference type="PROSITE" id="PS50885">
    <property type="entry name" value="HAMP"/>
    <property type="match status" value="1"/>
</dbReference>
<dbReference type="InterPro" id="IPR036890">
    <property type="entry name" value="HATPase_C_sf"/>
</dbReference>
<dbReference type="SMART" id="SM00304">
    <property type="entry name" value="HAMP"/>
    <property type="match status" value="1"/>
</dbReference>
<dbReference type="GO" id="GO:0016301">
    <property type="term" value="F:kinase activity"/>
    <property type="evidence" value="ECO:0007669"/>
    <property type="project" value="UniProtKB-KW"/>
</dbReference>
<keyword evidence="4" id="KW-1003">Cell membrane</keyword>
<dbReference type="InterPro" id="IPR050351">
    <property type="entry name" value="BphY/WalK/GraS-like"/>
</dbReference>
<evidence type="ECO:0000256" key="12">
    <source>
        <dbReference type="SAM" id="Phobius"/>
    </source>
</evidence>
<reference evidence="16" key="1">
    <citation type="journal article" date="2019" name="Int. J. Syst. Evol. Microbiol.">
        <title>The Global Catalogue of Microorganisms (GCM) 10K type strain sequencing project: providing services to taxonomists for standard genome sequencing and annotation.</title>
        <authorList>
            <consortium name="The Broad Institute Genomics Platform"/>
            <consortium name="The Broad Institute Genome Sequencing Center for Infectious Disease"/>
            <person name="Wu L."/>
            <person name="Ma J."/>
        </authorList>
    </citation>
    <scope>NUCLEOTIDE SEQUENCE [LARGE SCALE GENOMIC DNA]</scope>
    <source>
        <strain evidence="16">CGMCC 1.15044</strain>
    </source>
</reference>
<comment type="caution">
    <text evidence="15">The sequence shown here is derived from an EMBL/GenBank/DDBJ whole genome shotgun (WGS) entry which is preliminary data.</text>
</comment>
<feature type="domain" description="HAMP" evidence="14">
    <location>
        <begin position="59"/>
        <end position="111"/>
    </location>
</feature>
<dbReference type="SMART" id="SM00388">
    <property type="entry name" value="HisKA"/>
    <property type="match status" value="1"/>
</dbReference>
<evidence type="ECO:0000256" key="8">
    <source>
        <dbReference type="ARBA" id="ARBA00022777"/>
    </source>
</evidence>
<dbReference type="EC" id="2.7.13.3" evidence="3"/>
<evidence type="ECO:0000259" key="13">
    <source>
        <dbReference type="PROSITE" id="PS50109"/>
    </source>
</evidence>
<evidence type="ECO:0000259" key="14">
    <source>
        <dbReference type="PROSITE" id="PS50885"/>
    </source>
</evidence>
<evidence type="ECO:0000256" key="10">
    <source>
        <dbReference type="ARBA" id="ARBA00023012"/>
    </source>
</evidence>
<dbReference type="SUPFAM" id="SSF55874">
    <property type="entry name" value="ATPase domain of HSP90 chaperone/DNA topoisomerase II/histidine kinase"/>
    <property type="match status" value="1"/>
</dbReference>
<gene>
    <name evidence="15" type="ORF">GCM10010917_37640</name>
</gene>
<evidence type="ECO:0000256" key="1">
    <source>
        <dbReference type="ARBA" id="ARBA00000085"/>
    </source>
</evidence>
<dbReference type="PANTHER" id="PTHR45453">
    <property type="entry name" value="PHOSPHATE REGULON SENSOR PROTEIN PHOR"/>
    <property type="match status" value="1"/>
</dbReference>
<sequence>MKLRTVLLLSYLASLCVVTLLLFGAYQQMFLDYNKLKMAMVITISSSVLSLLINSFFIFPMAKAIARLNKQSQAIAKGEYDISVTESRTLELHELGKSLHMMAQEIKEKITALQQEESRRNELIANLSHDIKTPLASIRSYSEALLDGMVHKPDDVRSYLLGIGEQTERVVSFANELFSIAAIDQKNIEISMEILWLDQLLVNTLQTFEAQIVKENRTIEVKISEECVSVYTDKTCMERILYNLIGNAIKFSRPGTTIWLNIYNDRDYTCFEVKDEGTGIPSDRLNRIFDRFYRVEESRNQMYGGAGIGLAIARELTELLQGQISATSVYGAGSTFTVRLPNHPDSGKE</sequence>
<evidence type="ECO:0000256" key="5">
    <source>
        <dbReference type="ARBA" id="ARBA00022553"/>
    </source>
</evidence>
<feature type="domain" description="Histidine kinase" evidence="13">
    <location>
        <begin position="126"/>
        <end position="344"/>
    </location>
</feature>
<dbReference type="Pfam" id="PF02518">
    <property type="entry name" value="HATPase_c"/>
    <property type="match status" value="1"/>
</dbReference>
<keyword evidence="9" id="KW-0067">ATP-binding</keyword>
<accession>A0ABQ1GSL3</accession>
<dbReference type="Gene3D" id="6.10.340.10">
    <property type="match status" value="1"/>
</dbReference>
<evidence type="ECO:0000256" key="4">
    <source>
        <dbReference type="ARBA" id="ARBA00022475"/>
    </source>
</evidence>
<evidence type="ECO:0000256" key="3">
    <source>
        <dbReference type="ARBA" id="ARBA00012438"/>
    </source>
</evidence>
<proteinExistence type="predicted"/>
<dbReference type="InterPro" id="IPR003660">
    <property type="entry name" value="HAMP_dom"/>
</dbReference>
<keyword evidence="12" id="KW-0812">Transmembrane</keyword>
<dbReference type="PROSITE" id="PS50109">
    <property type="entry name" value="HIS_KIN"/>
    <property type="match status" value="1"/>
</dbReference>
<keyword evidence="11 12" id="KW-0472">Membrane</keyword>
<evidence type="ECO:0000256" key="11">
    <source>
        <dbReference type="ARBA" id="ARBA00023136"/>
    </source>
</evidence>
<dbReference type="InterPro" id="IPR004358">
    <property type="entry name" value="Sig_transdc_His_kin-like_C"/>
</dbReference>